<feature type="region of interest" description="Disordered" evidence="1">
    <location>
        <begin position="1"/>
        <end position="21"/>
    </location>
</feature>
<gene>
    <name evidence="4" type="ORF">ACFFQV_13420</name>
</gene>
<keyword evidence="2" id="KW-0472">Membrane</keyword>
<evidence type="ECO:0000313" key="5">
    <source>
        <dbReference type="Proteomes" id="UP001589667"/>
    </source>
</evidence>
<dbReference type="SUPFAM" id="SSF52980">
    <property type="entry name" value="Restriction endonuclease-like"/>
    <property type="match status" value="1"/>
</dbReference>
<dbReference type="InterPro" id="IPR011335">
    <property type="entry name" value="Restrct_endonuc-II-like"/>
</dbReference>
<name>A0ABV5SSW5_9MICO</name>
<feature type="transmembrane region" description="Helical" evidence="2">
    <location>
        <begin position="87"/>
        <end position="108"/>
    </location>
</feature>
<dbReference type="RefSeq" id="WP_157425073.1">
    <property type="nucleotide sequence ID" value="NZ_BAAANI010000004.1"/>
</dbReference>
<keyword evidence="4" id="KW-0255">Endonuclease</keyword>
<dbReference type="Pfam" id="PF04471">
    <property type="entry name" value="Mrr_cat"/>
    <property type="match status" value="1"/>
</dbReference>
<feature type="domain" description="Restriction endonuclease type IV Mrr" evidence="3">
    <location>
        <begin position="171"/>
        <end position="266"/>
    </location>
</feature>
<evidence type="ECO:0000256" key="2">
    <source>
        <dbReference type="SAM" id="Phobius"/>
    </source>
</evidence>
<sequence>MTTQTPELNGSALGRDIGSRAPAGLPPQVLADTLRSAIAAAVPAESKPYPPKPRMWPWWVGYAGLWLSMVLVSRVEVENGKFPYEVRVALGTIAIALVIGGLALFLTGKVRKMNHKTRIREIDEAARATTSTLREEVMQWAWAEANRPGRIPPTATLQPTWPRPAPQPYGVSHQGAEELAASWMRHLGAVDAAVTQFSGDGGVDVVSYRCIAQVKNLAASSTVPVAQIRELAGVAAHDGRLPIFFTSGSYSSGGVEFADRAKMVLFVYDARRGTLAPANGLAIVALQHGLHPRI</sequence>
<dbReference type="GO" id="GO:0004519">
    <property type="term" value="F:endonuclease activity"/>
    <property type="evidence" value="ECO:0007669"/>
    <property type="project" value="UniProtKB-KW"/>
</dbReference>
<dbReference type="Proteomes" id="UP001589667">
    <property type="component" value="Unassembled WGS sequence"/>
</dbReference>
<accession>A0ABV5SSW5</accession>
<keyword evidence="2" id="KW-0812">Transmembrane</keyword>
<feature type="transmembrane region" description="Helical" evidence="2">
    <location>
        <begin position="56"/>
        <end position="75"/>
    </location>
</feature>
<evidence type="ECO:0000256" key="1">
    <source>
        <dbReference type="SAM" id="MobiDB-lite"/>
    </source>
</evidence>
<proteinExistence type="predicted"/>
<comment type="caution">
    <text evidence="4">The sequence shown here is derived from an EMBL/GenBank/DDBJ whole genome shotgun (WGS) entry which is preliminary data.</text>
</comment>
<dbReference type="InterPro" id="IPR007560">
    <property type="entry name" value="Restrct_endonuc_IV_Mrr"/>
</dbReference>
<evidence type="ECO:0000259" key="3">
    <source>
        <dbReference type="Pfam" id="PF04471"/>
    </source>
</evidence>
<dbReference type="EMBL" id="JBHMBL010000003">
    <property type="protein sequence ID" value="MFB9643292.1"/>
    <property type="molecule type" value="Genomic_DNA"/>
</dbReference>
<protein>
    <submittedName>
        <fullName evidence="4">Restriction endonuclease</fullName>
    </submittedName>
</protein>
<dbReference type="InterPro" id="IPR011856">
    <property type="entry name" value="tRNA_endonuc-like_dom_sf"/>
</dbReference>
<keyword evidence="2" id="KW-1133">Transmembrane helix</keyword>
<organism evidence="4 5">
    <name type="scientific">Agromyces lapidis</name>
    <dbReference type="NCBI Taxonomy" id="279574"/>
    <lineage>
        <taxon>Bacteria</taxon>
        <taxon>Bacillati</taxon>
        <taxon>Actinomycetota</taxon>
        <taxon>Actinomycetes</taxon>
        <taxon>Micrococcales</taxon>
        <taxon>Microbacteriaceae</taxon>
        <taxon>Agromyces</taxon>
    </lineage>
</organism>
<reference evidence="4 5" key="1">
    <citation type="submission" date="2024-09" db="EMBL/GenBank/DDBJ databases">
        <authorList>
            <person name="Sun Q."/>
            <person name="Mori K."/>
        </authorList>
    </citation>
    <scope>NUCLEOTIDE SEQUENCE [LARGE SCALE GENOMIC DNA]</scope>
    <source>
        <strain evidence="4 5">JCM 14321</strain>
    </source>
</reference>
<keyword evidence="5" id="KW-1185">Reference proteome</keyword>
<evidence type="ECO:0000313" key="4">
    <source>
        <dbReference type="EMBL" id="MFB9643292.1"/>
    </source>
</evidence>
<keyword evidence="4" id="KW-0378">Hydrolase</keyword>
<keyword evidence="4" id="KW-0540">Nuclease</keyword>
<dbReference type="Gene3D" id="3.40.1350.10">
    <property type="match status" value="1"/>
</dbReference>